<name>A0A6A4FSP2_9STRA</name>
<proteinExistence type="predicted"/>
<evidence type="ECO:0000313" key="4">
    <source>
        <dbReference type="Proteomes" id="UP000434957"/>
    </source>
</evidence>
<evidence type="ECO:0008006" key="5">
    <source>
        <dbReference type="Google" id="ProtNLM"/>
    </source>
</evidence>
<sequence length="209" mass="24147">MDSCSVLLALCVASTKRTLHAAQMRALCRRLYEEICRDEWQRMVRVRHYVTLHCLKDPSRASWMDTWTRGTDENFINTTSLSRSAFCMLLEHFAPFYNIPTWRPKGGHPRKLQLHHQVLGVLLAFYVGSMQRTSLCKEFGIPPSTLARVLNAAEVVLSSALHGFEHARIVWPSLGRQKALSRLVARRHHLVQFTWGFLDGKNYKVQRVM</sequence>
<dbReference type="EMBL" id="QXFV01000084">
    <property type="protein sequence ID" value="KAE9050349.1"/>
    <property type="molecule type" value="Genomic_DNA"/>
</dbReference>
<reference evidence="2 4" key="1">
    <citation type="submission" date="2018-08" db="EMBL/GenBank/DDBJ databases">
        <title>Genomic investigation of the strawberry pathogen Phytophthora fragariae indicates pathogenicity is determined by transcriptional variation in three key races.</title>
        <authorList>
            <person name="Adams T.M."/>
            <person name="Armitage A.D."/>
            <person name="Sobczyk M.K."/>
            <person name="Bates H.J."/>
            <person name="Dunwell J.M."/>
            <person name="Nellist C.F."/>
            <person name="Harrison R.J."/>
        </authorList>
    </citation>
    <scope>NUCLEOTIDE SEQUENCE [LARGE SCALE GENOMIC DNA]</scope>
    <source>
        <strain evidence="1 3">SCRP249</strain>
        <strain evidence="2 4">SCRP333</strain>
    </source>
</reference>
<protein>
    <recommendedName>
        <fullName evidence="5">DDE Tnp4 domain-containing protein</fullName>
    </recommendedName>
</protein>
<organism evidence="2 4">
    <name type="scientific">Phytophthora rubi</name>
    <dbReference type="NCBI Taxonomy" id="129364"/>
    <lineage>
        <taxon>Eukaryota</taxon>
        <taxon>Sar</taxon>
        <taxon>Stramenopiles</taxon>
        <taxon>Oomycota</taxon>
        <taxon>Peronosporomycetes</taxon>
        <taxon>Peronosporales</taxon>
        <taxon>Peronosporaceae</taxon>
        <taxon>Phytophthora</taxon>
    </lineage>
</organism>
<dbReference type="AlphaFoldDB" id="A0A6A4FSP2"/>
<accession>A0A6A4FSP2</accession>
<dbReference type="PANTHER" id="PTHR48471:SF1">
    <property type="entry name" value="DDE TNP4 DOMAIN-CONTAINING PROTEIN"/>
    <property type="match status" value="1"/>
</dbReference>
<dbReference type="Proteomes" id="UP000434957">
    <property type="component" value="Unassembled WGS sequence"/>
</dbReference>
<evidence type="ECO:0000313" key="1">
    <source>
        <dbReference type="EMBL" id="KAE9050349.1"/>
    </source>
</evidence>
<comment type="caution">
    <text evidence="2">The sequence shown here is derived from an EMBL/GenBank/DDBJ whole genome shotgun (WGS) entry which is preliminary data.</text>
</comment>
<dbReference type="Proteomes" id="UP000429607">
    <property type="component" value="Unassembled WGS sequence"/>
</dbReference>
<evidence type="ECO:0000313" key="3">
    <source>
        <dbReference type="Proteomes" id="UP000429607"/>
    </source>
</evidence>
<dbReference type="EMBL" id="QXFT01000077">
    <property type="protein sequence ID" value="KAE9356184.1"/>
    <property type="molecule type" value="Genomic_DNA"/>
</dbReference>
<gene>
    <name evidence="1" type="ORF">PR001_g2454</name>
    <name evidence="2" type="ORF">PR003_g2460</name>
</gene>
<dbReference type="PANTHER" id="PTHR48471">
    <property type="entry name" value="DDE TNP4 DOMAIN-CONTAINING PROTEIN"/>
    <property type="match status" value="1"/>
</dbReference>
<evidence type="ECO:0000313" key="2">
    <source>
        <dbReference type="EMBL" id="KAE9356184.1"/>
    </source>
</evidence>
<keyword evidence="4" id="KW-1185">Reference proteome</keyword>